<evidence type="ECO:0000313" key="3">
    <source>
        <dbReference type="Proteomes" id="UP001240447"/>
    </source>
</evidence>
<reference evidence="2 3" key="1">
    <citation type="submission" date="2023-07" db="EMBL/GenBank/DDBJ databases">
        <title>Sequencing the genomes of 1000 actinobacteria strains.</title>
        <authorList>
            <person name="Klenk H.-P."/>
        </authorList>
    </citation>
    <scope>NUCLEOTIDE SEQUENCE [LARGE SCALE GENOMIC DNA]</scope>
    <source>
        <strain evidence="2 3">GD13</strain>
    </source>
</reference>
<evidence type="ECO:0000313" key="2">
    <source>
        <dbReference type="EMBL" id="MDP9820527.1"/>
    </source>
</evidence>
<evidence type="ECO:0008006" key="4">
    <source>
        <dbReference type="Google" id="ProtNLM"/>
    </source>
</evidence>
<proteinExistence type="predicted"/>
<dbReference type="EMBL" id="JAUSQM010000001">
    <property type="protein sequence ID" value="MDP9820527.1"/>
    <property type="molecule type" value="Genomic_DNA"/>
</dbReference>
<name>A0ABT9NJD8_9ACTN</name>
<protein>
    <recommendedName>
        <fullName evidence="4">DUF559 domain-containing protein</fullName>
    </recommendedName>
</protein>
<feature type="region of interest" description="Disordered" evidence="1">
    <location>
        <begin position="297"/>
        <end position="318"/>
    </location>
</feature>
<gene>
    <name evidence="2" type="ORF">J2S59_000336</name>
</gene>
<keyword evidence="3" id="KW-1185">Reference proteome</keyword>
<evidence type="ECO:0000256" key="1">
    <source>
        <dbReference type="SAM" id="MobiDB-lite"/>
    </source>
</evidence>
<sequence>MLPEPPDAAHLGVVTRRTLLARGHSRADIRRLLRRRELAVVHPGVYVDHTGPLTWEQRTIAAVLHAWPAALAGSSALAAAGLGEKEGDIELVVARGRRVLLPEDVTLRRVDHLVERVQWNADPPRLRIEEAILDLAAAAPTRTAAVAILTAPVRARRTTAPRIAAALRRRKRFPDRRWFSGVLDDLATGVHSTLEHGYVDRVERPHGLPRGVRQAVADGPVGRIYRDAAYDGLIVELDGRAHHDHARARDRDFERDLDAALSGARTVRLTYGQVFDRACETALKVATLLQSAGWSGRPHPCTRQRCSLVPPSDTPRHR</sequence>
<comment type="caution">
    <text evidence="2">The sequence shown here is derived from an EMBL/GenBank/DDBJ whole genome shotgun (WGS) entry which is preliminary data.</text>
</comment>
<dbReference type="Proteomes" id="UP001240447">
    <property type="component" value="Unassembled WGS sequence"/>
</dbReference>
<organism evidence="2 3">
    <name type="scientific">Nocardioides massiliensis</name>
    <dbReference type="NCBI Taxonomy" id="1325935"/>
    <lineage>
        <taxon>Bacteria</taxon>
        <taxon>Bacillati</taxon>
        <taxon>Actinomycetota</taxon>
        <taxon>Actinomycetes</taxon>
        <taxon>Propionibacteriales</taxon>
        <taxon>Nocardioidaceae</taxon>
        <taxon>Nocardioides</taxon>
    </lineage>
</organism>
<dbReference type="RefSeq" id="WP_068124344.1">
    <property type="nucleotide sequence ID" value="NZ_CCXJ01000703.1"/>
</dbReference>
<accession>A0ABT9NJD8</accession>